<reference evidence="2" key="2">
    <citation type="journal article" date="2019" name="IMA Fungus">
        <title>Genome sequencing and comparison of five Tilletia species to identify candidate genes for the detection of regulated species infecting wheat.</title>
        <authorList>
            <person name="Nguyen H.D.T."/>
            <person name="Sultana T."/>
            <person name="Kesanakurti P."/>
            <person name="Hambleton S."/>
        </authorList>
    </citation>
    <scope>NUCLEOTIDE SEQUENCE</scope>
    <source>
        <strain evidence="2">DAOMC 236416</strain>
    </source>
</reference>
<feature type="compositionally biased region" description="Low complexity" evidence="1">
    <location>
        <begin position="361"/>
        <end position="386"/>
    </location>
</feature>
<protein>
    <submittedName>
        <fullName evidence="2">Uncharacterized protein</fullName>
    </submittedName>
</protein>
<sequence length="644" mass="66587">MATKQLSPGDLARALRTILSLSSSSSQAIDLPSIYSGLASLATTNNDSQDPTAFWTELSLLAPPSSQTLSQTGQGRRPPTTVGATIRMDMDTLSARAVPLEMDWNFASASGSESTGTPESTRPVLPPRNGTMRYWPATSSLEDSPSTEKKPPTGEAVHFIYQWHSYSLFVPPTTCTAIARQISKDGGRHSTSTIAQALIKAILEAQDRCEGAGIDTGNWPSSHVIAAFAMRFNSVVVERYDSLENSPSSGLVLSSTAVLPFSIGTRSWDSDVPSLPSDVATFSTSSPASGGKLQRGTGQESTARGGTGRQRNGLSAIDRNVDCNADRNGDCNSDVNNDGAATGPNSSANARKAVSGNADVGSTGSDPTTSDTTINPNPTSTSTSNAGTGVAVAVGLQSAAAAMATHGPTFSVVQGCNSDGTTQTGSDTPTSSKTNNNSGNTLNIGFGISFKLPTSRSRQHRERERERDRAFALQLAAARNAVSSGAVVVAVPGSSASASTSAAAGENATVQAEADSAVASTAGEGEQPKNKTVQARAGPPTTKTSDSKRLHSGNGQVSQSFLDWVPEGEEPPPQGCINNDEDPASSKGAQPKTESETKTITTFQPSTNGRGGTTTKTTVTTTTTTTIDRFPSSSPEIEPVAQAE</sequence>
<reference evidence="2" key="1">
    <citation type="submission" date="2016-04" db="EMBL/GenBank/DDBJ databases">
        <authorList>
            <person name="Nguyen H.D."/>
            <person name="Samba Siva P."/>
            <person name="Cullis J."/>
            <person name="Levesque C.A."/>
            <person name="Hambleton S."/>
        </authorList>
    </citation>
    <scope>NUCLEOTIDE SEQUENCE</scope>
    <source>
        <strain evidence="2">DAOMC 236416</strain>
    </source>
</reference>
<proteinExistence type="predicted"/>
<evidence type="ECO:0000313" key="3">
    <source>
        <dbReference type="Proteomes" id="UP000077521"/>
    </source>
</evidence>
<feature type="compositionally biased region" description="Low complexity" evidence="1">
    <location>
        <begin position="108"/>
        <end position="120"/>
    </location>
</feature>
<evidence type="ECO:0000313" key="2">
    <source>
        <dbReference type="EMBL" id="KAE8250695.1"/>
    </source>
</evidence>
<organism evidence="2 3">
    <name type="scientific">Tilletia indica</name>
    <dbReference type="NCBI Taxonomy" id="43049"/>
    <lineage>
        <taxon>Eukaryota</taxon>
        <taxon>Fungi</taxon>
        <taxon>Dikarya</taxon>
        <taxon>Basidiomycota</taxon>
        <taxon>Ustilaginomycotina</taxon>
        <taxon>Exobasidiomycetes</taxon>
        <taxon>Tilletiales</taxon>
        <taxon>Tilletiaceae</taxon>
        <taxon>Tilletia</taxon>
    </lineage>
</organism>
<feature type="compositionally biased region" description="Low complexity" evidence="1">
    <location>
        <begin position="613"/>
        <end position="626"/>
    </location>
</feature>
<gene>
    <name evidence="2" type="ORF">A4X13_0g4477</name>
</gene>
<dbReference type="AlphaFoldDB" id="A0A177TK48"/>
<keyword evidence="3" id="KW-1185">Reference proteome</keyword>
<feature type="compositionally biased region" description="Low complexity" evidence="1">
    <location>
        <begin position="426"/>
        <end position="441"/>
    </location>
</feature>
<comment type="caution">
    <text evidence="2">The sequence shown here is derived from an EMBL/GenBank/DDBJ whole genome shotgun (WGS) entry which is preliminary data.</text>
</comment>
<accession>A0A177TK48</accession>
<feature type="region of interest" description="Disordered" evidence="1">
    <location>
        <begin position="415"/>
        <end position="468"/>
    </location>
</feature>
<name>A0A177TK48_9BASI</name>
<feature type="compositionally biased region" description="Polar residues" evidence="1">
    <location>
        <begin position="296"/>
        <end position="313"/>
    </location>
</feature>
<feature type="compositionally biased region" description="Polar residues" evidence="1">
    <location>
        <begin position="598"/>
        <end position="608"/>
    </location>
</feature>
<evidence type="ECO:0000256" key="1">
    <source>
        <dbReference type="SAM" id="MobiDB-lite"/>
    </source>
</evidence>
<feature type="region of interest" description="Disordered" evidence="1">
    <location>
        <begin position="108"/>
        <end position="152"/>
    </location>
</feature>
<feature type="region of interest" description="Disordered" evidence="1">
    <location>
        <begin position="514"/>
        <end position="644"/>
    </location>
</feature>
<dbReference type="EMBL" id="LWDF02000297">
    <property type="protein sequence ID" value="KAE8250695.1"/>
    <property type="molecule type" value="Genomic_DNA"/>
</dbReference>
<feature type="region of interest" description="Disordered" evidence="1">
    <location>
        <begin position="279"/>
        <end position="321"/>
    </location>
</feature>
<feature type="region of interest" description="Disordered" evidence="1">
    <location>
        <begin position="334"/>
        <end position="386"/>
    </location>
</feature>
<dbReference type="Proteomes" id="UP000077521">
    <property type="component" value="Unassembled WGS sequence"/>
</dbReference>
<feature type="compositionally biased region" description="Polar residues" evidence="1">
    <location>
        <begin position="415"/>
        <end position="425"/>
    </location>
</feature>